<keyword evidence="1" id="KW-0472">Membrane</keyword>
<name>A0A132NKR9_9ACTN</name>
<accession>A0A132NKR9</accession>
<sequence length="63" mass="6480">MTDGITQPTPPLRELARLLPALRPHGRGLAATLLVCVLNQAALVALGTAAAWLVGHALRAGFG</sequence>
<keyword evidence="1" id="KW-1133">Transmembrane helix</keyword>
<feature type="non-terminal residue" evidence="2">
    <location>
        <position position="63"/>
    </location>
</feature>
<dbReference type="EMBL" id="JYIK01000541">
    <property type="protein sequence ID" value="KWX10302.1"/>
    <property type="molecule type" value="Genomic_DNA"/>
</dbReference>
<protein>
    <submittedName>
        <fullName evidence="2">Uncharacterized protein</fullName>
    </submittedName>
</protein>
<dbReference type="Proteomes" id="UP000070598">
    <property type="component" value="Unassembled WGS sequence"/>
</dbReference>
<keyword evidence="1" id="KW-0812">Transmembrane</keyword>
<evidence type="ECO:0000313" key="2">
    <source>
        <dbReference type="EMBL" id="KWX10302.1"/>
    </source>
</evidence>
<feature type="transmembrane region" description="Helical" evidence="1">
    <location>
        <begin position="29"/>
        <end position="54"/>
    </location>
</feature>
<reference evidence="3" key="1">
    <citation type="submission" date="2015-02" db="EMBL/GenBank/DDBJ databases">
        <title>Physiological reanalysis, assessment of diazotrophy, and genome sequences of multiple isolates of Streptomyces thermoautotrophicus.</title>
        <authorList>
            <person name="MacKellar D.C."/>
            <person name="Lieber L."/>
            <person name="Norman J."/>
            <person name="Bolger A."/>
            <person name="Tobin C."/>
            <person name="Murray J.W."/>
            <person name="Friesen M."/>
            <person name="Prell J."/>
        </authorList>
    </citation>
    <scope>NUCLEOTIDE SEQUENCE [LARGE SCALE GENOMIC DNA]</scope>
    <source>
        <strain evidence="3">UBT1</strain>
    </source>
</reference>
<organism evidence="2 3">
    <name type="scientific">Carbonactinospora thermoautotrophica</name>
    <dbReference type="NCBI Taxonomy" id="1469144"/>
    <lineage>
        <taxon>Bacteria</taxon>
        <taxon>Bacillati</taxon>
        <taxon>Actinomycetota</taxon>
        <taxon>Actinomycetes</taxon>
        <taxon>Kitasatosporales</taxon>
        <taxon>Carbonactinosporaceae</taxon>
        <taxon>Carbonactinospora</taxon>
    </lineage>
</organism>
<comment type="caution">
    <text evidence="2">The sequence shown here is derived from an EMBL/GenBank/DDBJ whole genome shotgun (WGS) entry which is preliminary data.</text>
</comment>
<dbReference type="RefSeq" id="WP_158013410.1">
    <property type="nucleotide sequence ID" value="NZ_JYIK01000541.1"/>
</dbReference>
<evidence type="ECO:0000256" key="1">
    <source>
        <dbReference type="SAM" id="Phobius"/>
    </source>
</evidence>
<evidence type="ECO:0000313" key="3">
    <source>
        <dbReference type="Proteomes" id="UP000070598"/>
    </source>
</evidence>
<dbReference type="AlphaFoldDB" id="A0A132NKR9"/>
<proteinExistence type="predicted"/>
<gene>
    <name evidence="2" type="ORF">TR74_04415</name>
</gene>